<dbReference type="CDD" id="cd06261">
    <property type="entry name" value="TM_PBP2"/>
    <property type="match status" value="1"/>
</dbReference>
<dbReference type="RefSeq" id="WP_102378756.1">
    <property type="nucleotide sequence ID" value="NZ_AP025564.1"/>
</dbReference>
<evidence type="ECO:0000313" key="7">
    <source>
        <dbReference type="EMBL" id="BDE95653.1"/>
    </source>
</evidence>
<comment type="subcellular location">
    <subcellularLocation>
        <location evidence="5">Cell membrane</location>
        <topology evidence="5">Multi-pass membrane protein</topology>
    </subcellularLocation>
    <subcellularLocation>
        <location evidence="1">Membrane</location>
        <topology evidence="1">Multi-pass membrane protein</topology>
    </subcellularLocation>
</comment>
<feature type="transmembrane region" description="Helical" evidence="5">
    <location>
        <begin position="165"/>
        <end position="185"/>
    </location>
</feature>
<dbReference type="SUPFAM" id="SSF161098">
    <property type="entry name" value="MetI-like"/>
    <property type="match status" value="1"/>
</dbReference>
<gene>
    <name evidence="7" type="primary">potB</name>
    <name evidence="7" type="ORF">CE91St30_09860</name>
</gene>
<feature type="transmembrane region" description="Helical" evidence="5">
    <location>
        <begin position="71"/>
        <end position="94"/>
    </location>
</feature>
<feature type="domain" description="ABC transmembrane type-1" evidence="6">
    <location>
        <begin position="69"/>
        <end position="281"/>
    </location>
</feature>
<keyword evidence="3 5" id="KW-1133">Transmembrane helix</keyword>
<name>A0ABN6MGJ6_9ACTN</name>
<keyword evidence="5" id="KW-0813">Transport</keyword>
<sequence>MSLRGRKIKGALAPYALIAPTVVLVLVFIYGVVNGVLQGFGIMPFLGKTEFTLQYYLEAFGRADFTASLGFSLYISAVSSALAVVGGIVLSAALTRLSASRALQAVGISIPLMTAHTLVVLFVVSLFAGTGLVPRALYALGLIDGIGAFPSVVGDPSGWGIVLVYLWKEIPFVAFCTIAIMANVSDRYGEAALTLGASALRSFFSVTLPLCKGALVKAFLIVFAFSFGSYEVPFLLGPTLPKAIPVLAYLEFQNPDILNRSYAMAINGIMVLICTVLAIVYFIVLQRERRR</sequence>
<proteinExistence type="inferred from homology"/>
<evidence type="ECO:0000256" key="2">
    <source>
        <dbReference type="ARBA" id="ARBA00022692"/>
    </source>
</evidence>
<protein>
    <submittedName>
        <fullName evidence="7">ABC transporter permease</fullName>
    </submittedName>
</protein>
<dbReference type="PROSITE" id="PS50928">
    <property type="entry name" value="ABC_TM1"/>
    <property type="match status" value="1"/>
</dbReference>
<dbReference type="Proteomes" id="UP001320544">
    <property type="component" value="Chromosome"/>
</dbReference>
<organism evidence="7 8">
    <name type="scientific">Raoultibacter timonensis</name>
    <dbReference type="NCBI Taxonomy" id="1907662"/>
    <lineage>
        <taxon>Bacteria</taxon>
        <taxon>Bacillati</taxon>
        <taxon>Actinomycetota</taxon>
        <taxon>Coriobacteriia</taxon>
        <taxon>Eggerthellales</taxon>
        <taxon>Eggerthellaceae</taxon>
        <taxon>Raoultibacter</taxon>
    </lineage>
</organism>
<accession>A0ABN6MGJ6</accession>
<evidence type="ECO:0000256" key="5">
    <source>
        <dbReference type="RuleBase" id="RU363032"/>
    </source>
</evidence>
<dbReference type="InterPro" id="IPR000515">
    <property type="entry name" value="MetI-like"/>
</dbReference>
<feature type="transmembrane region" description="Helical" evidence="5">
    <location>
        <begin position="12"/>
        <end position="33"/>
    </location>
</feature>
<keyword evidence="8" id="KW-1185">Reference proteome</keyword>
<dbReference type="PANTHER" id="PTHR43759">
    <property type="entry name" value="TREHALOSE TRANSPORT SYSTEM PERMEASE PROTEIN SUGA"/>
    <property type="match status" value="1"/>
</dbReference>
<reference evidence="7 8" key="1">
    <citation type="submission" date="2022-01" db="EMBL/GenBank/DDBJ databases">
        <title>Novel bile acid biosynthetic pathways are enriched in the microbiome of centenarians.</title>
        <authorList>
            <person name="Sato Y."/>
            <person name="Atarashi K."/>
            <person name="Plichta R.D."/>
            <person name="Arai Y."/>
            <person name="Sasajima S."/>
            <person name="Kearney M.S."/>
            <person name="Suda W."/>
            <person name="Takeshita K."/>
            <person name="Sasaki T."/>
            <person name="Okamoto S."/>
            <person name="Skelly N.A."/>
            <person name="Okamura Y."/>
            <person name="Vlamakis H."/>
            <person name="Li Y."/>
            <person name="Tanoue T."/>
            <person name="Takei H."/>
            <person name="Nittono H."/>
            <person name="Narushima S."/>
            <person name="Irie J."/>
            <person name="Itoh H."/>
            <person name="Moriya K."/>
            <person name="Sugiura Y."/>
            <person name="Suematsu M."/>
            <person name="Moritoki N."/>
            <person name="Shibata S."/>
            <person name="Littman R.D."/>
            <person name="Fischbach A.M."/>
            <person name="Uwamino Y."/>
            <person name="Inoue T."/>
            <person name="Honda A."/>
            <person name="Hattori M."/>
            <person name="Murai T."/>
            <person name="Xavier J.R."/>
            <person name="Hirose N."/>
            <person name="Honda K."/>
        </authorList>
    </citation>
    <scope>NUCLEOTIDE SEQUENCE [LARGE SCALE GENOMIC DNA]</scope>
    <source>
        <strain evidence="7 8">CE91-St30</strain>
    </source>
</reference>
<feature type="transmembrane region" description="Helical" evidence="5">
    <location>
        <begin position="261"/>
        <end position="285"/>
    </location>
</feature>
<evidence type="ECO:0000313" key="8">
    <source>
        <dbReference type="Proteomes" id="UP001320544"/>
    </source>
</evidence>
<dbReference type="InterPro" id="IPR052730">
    <property type="entry name" value="Sugar_ABC_transporter"/>
</dbReference>
<keyword evidence="2 5" id="KW-0812">Transmembrane</keyword>
<feature type="transmembrane region" description="Helical" evidence="5">
    <location>
        <begin position="106"/>
        <end position="129"/>
    </location>
</feature>
<dbReference type="Pfam" id="PF00528">
    <property type="entry name" value="BPD_transp_1"/>
    <property type="match status" value="1"/>
</dbReference>
<dbReference type="PANTHER" id="PTHR43759:SF1">
    <property type="entry name" value="GLUCOSE IMPORT SYSTEM PERMEASE PROTEIN GLCT"/>
    <property type="match status" value="1"/>
</dbReference>
<evidence type="ECO:0000256" key="3">
    <source>
        <dbReference type="ARBA" id="ARBA00022989"/>
    </source>
</evidence>
<evidence type="ECO:0000256" key="1">
    <source>
        <dbReference type="ARBA" id="ARBA00004141"/>
    </source>
</evidence>
<evidence type="ECO:0000256" key="4">
    <source>
        <dbReference type="ARBA" id="ARBA00023136"/>
    </source>
</evidence>
<keyword evidence="4 5" id="KW-0472">Membrane</keyword>
<dbReference type="EMBL" id="AP025564">
    <property type="protein sequence ID" value="BDE95653.1"/>
    <property type="molecule type" value="Genomic_DNA"/>
</dbReference>
<evidence type="ECO:0000259" key="6">
    <source>
        <dbReference type="PROSITE" id="PS50928"/>
    </source>
</evidence>
<dbReference type="InterPro" id="IPR035906">
    <property type="entry name" value="MetI-like_sf"/>
</dbReference>
<comment type="similarity">
    <text evidence="5">Belongs to the binding-protein-dependent transport system permease family.</text>
</comment>
<dbReference type="Gene3D" id="1.10.3720.10">
    <property type="entry name" value="MetI-like"/>
    <property type="match status" value="1"/>
</dbReference>